<accession>A0ABU0BJB6</accession>
<keyword evidence="5" id="KW-1185">Reference proteome</keyword>
<evidence type="ECO:0000313" key="4">
    <source>
        <dbReference type="EMBL" id="MDQ0318344.1"/>
    </source>
</evidence>
<dbReference type="RefSeq" id="WP_307226321.1">
    <property type="nucleotide sequence ID" value="NZ_JAUSVF010000001.1"/>
</dbReference>
<dbReference type="InterPro" id="IPR050832">
    <property type="entry name" value="Bact_Acetyltransf"/>
</dbReference>
<comment type="caution">
    <text evidence="4">The sequence shown here is derived from an EMBL/GenBank/DDBJ whole genome shotgun (WGS) entry which is preliminary data.</text>
</comment>
<dbReference type="CDD" id="cd04301">
    <property type="entry name" value="NAT_SF"/>
    <property type="match status" value="1"/>
</dbReference>
<dbReference type="Gene3D" id="3.40.630.30">
    <property type="match status" value="1"/>
</dbReference>
<dbReference type="EMBL" id="JAUSVF010000001">
    <property type="protein sequence ID" value="MDQ0318344.1"/>
    <property type="molecule type" value="Genomic_DNA"/>
</dbReference>
<keyword evidence="2" id="KW-0012">Acyltransferase</keyword>
<dbReference type="PANTHER" id="PTHR43877:SF2">
    <property type="entry name" value="AMINOALKYLPHOSPHONATE N-ACETYLTRANSFERASE-RELATED"/>
    <property type="match status" value="1"/>
</dbReference>
<evidence type="ECO:0000313" key="5">
    <source>
        <dbReference type="Proteomes" id="UP001230207"/>
    </source>
</evidence>
<organism evidence="4 5">
    <name type="scientific">Pararhizobium capsulatum DSM 1112</name>
    <dbReference type="NCBI Taxonomy" id="1121113"/>
    <lineage>
        <taxon>Bacteria</taxon>
        <taxon>Pseudomonadati</taxon>
        <taxon>Pseudomonadota</taxon>
        <taxon>Alphaproteobacteria</taxon>
        <taxon>Hyphomicrobiales</taxon>
        <taxon>Rhizobiaceae</taxon>
        <taxon>Rhizobium/Agrobacterium group</taxon>
        <taxon>Pararhizobium</taxon>
    </lineage>
</organism>
<reference evidence="4 5" key="1">
    <citation type="submission" date="2023-07" db="EMBL/GenBank/DDBJ databases">
        <title>Genomic Encyclopedia of Type Strains, Phase IV (KMG-IV): sequencing the most valuable type-strain genomes for metagenomic binning, comparative biology and taxonomic classification.</title>
        <authorList>
            <person name="Goeker M."/>
        </authorList>
    </citation>
    <scope>NUCLEOTIDE SEQUENCE [LARGE SCALE GENOMIC DNA]</scope>
    <source>
        <strain evidence="4 5">DSM 1112</strain>
    </source>
</reference>
<dbReference type="PROSITE" id="PS51186">
    <property type="entry name" value="GNAT"/>
    <property type="match status" value="1"/>
</dbReference>
<keyword evidence="1" id="KW-0808">Transferase</keyword>
<dbReference type="SUPFAM" id="SSF55729">
    <property type="entry name" value="Acyl-CoA N-acyltransferases (Nat)"/>
    <property type="match status" value="1"/>
</dbReference>
<dbReference type="InterPro" id="IPR000182">
    <property type="entry name" value="GNAT_dom"/>
</dbReference>
<dbReference type="PANTHER" id="PTHR43877">
    <property type="entry name" value="AMINOALKYLPHOSPHONATE N-ACETYLTRANSFERASE-RELATED-RELATED"/>
    <property type="match status" value="1"/>
</dbReference>
<evidence type="ECO:0000259" key="3">
    <source>
        <dbReference type="PROSITE" id="PS51186"/>
    </source>
</evidence>
<evidence type="ECO:0000256" key="2">
    <source>
        <dbReference type="ARBA" id="ARBA00023315"/>
    </source>
</evidence>
<gene>
    <name evidence="4" type="ORF">QO002_000482</name>
</gene>
<dbReference type="Proteomes" id="UP001230207">
    <property type="component" value="Unassembled WGS sequence"/>
</dbReference>
<evidence type="ECO:0000256" key="1">
    <source>
        <dbReference type="ARBA" id="ARBA00022679"/>
    </source>
</evidence>
<feature type="domain" description="N-acetyltransferase" evidence="3">
    <location>
        <begin position="1"/>
        <end position="155"/>
    </location>
</feature>
<dbReference type="InterPro" id="IPR016181">
    <property type="entry name" value="Acyl_CoA_acyltransferase"/>
</dbReference>
<dbReference type="Pfam" id="PF00583">
    <property type="entry name" value="Acetyltransf_1"/>
    <property type="match status" value="1"/>
</dbReference>
<sequence length="155" mass="17234">MIIERINDGFTALEDLLSLILAAFAYMEPRIDPPSSAHLLNVSSLREKAATEIAYVAVEQGQILGCVFLNPEPDCLYIGKLAIDPTMQGRGIGRALLDTAIHTAETLGLPQLRLQTRIELIENHAIFSRWGFRTTAERAHPGFTRATYIEMRKAL</sequence>
<protein>
    <submittedName>
        <fullName evidence="4">N-acetylglutamate synthase-like GNAT family acetyltransferase</fullName>
    </submittedName>
</protein>
<name>A0ABU0BJB6_9HYPH</name>
<proteinExistence type="predicted"/>